<protein>
    <recommendedName>
        <fullName evidence="2">Phage protein</fullName>
    </recommendedName>
</protein>
<evidence type="ECO:0008006" key="2">
    <source>
        <dbReference type="Google" id="ProtNLM"/>
    </source>
</evidence>
<accession>A0AB39ACD4</accession>
<dbReference type="Pfam" id="PF13876">
    <property type="entry name" value="Phage_gp49_66"/>
    <property type="match status" value="1"/>
</dbReference>
<proteinExistence type="predicted"/>
<sequence>MDTINRRFMMTNRVTIEDVQAAIKSETYTLLPDGRTTICQLTLDNDFTVDGKSACVAIENYDEALGNKYARENAVEKVWQFLGFRLADTLHKEKQANDLVAGLSDGDDCEGCKI</sequence>
<reference evidence="1" key="1">
    <citation type="submission" date="2024-07" db="EMBL/GenBank/DDBJ databases">
        <authorList>
            <person name="Grose E."/>
            <person name="Duffy M.E."/>
            <person name="Ewool L.M."/>
            <person name="Grose J.H."/>
        </authorList>
    </citation>
    <scope>NUCLEOTIDE SEQUENCE</scope>
</reference>
<name>A0AB39ACD4_9CAUD</name>
<dbReference type="InterPro" id="IPR025915">
    <property type="entry name" value="Phage_gp49_66"/>
</dbReference>
<evidence type="ECO:0000313" key="1">
    <source>
        <dbReference type="EMBL" id="XDG19114.1"/>
    </source>
</evidence>
<dbReference type="EMBL" id="PQ072212">
    <property type="protein sequence ID" value="XDG19114.1"/>
    <property type="molecule type" value="Genomic_DNA"/>
</dbReference>
<organism evidence="1">
    <name type="scientific">Erwinia phage Fifi051</name>
    <dbReference type="NCBI Taxonomy" id="3238787"/>
    <lineage>
        <taxon>Viruses</taxon>
        <taxon>Duplodnaviria</taxon>
        <taxon>Heunggongvirae</taxon>
        <taxon>Uroviricota</taxon>
        <taxon>Caudoviricetes</taxon>
    </lineage>
</organism>